<dbReference type="GO" id="GO:0003676">
    <property type="term" value="F:nucleic acid binding"/>
    <property type="evidence" value="ECO:0007669"/>
    <property type="project" value="InterPro"/>
</dbReference>
<protein>
    <recommendedName>
        <fullName evidence="2">CSD domain-containing protein</fullName>
    </recommendedName>
</protein>
<dbReference type="InterPro" id="IPR019844">
    <property type="entry name" value="CSD_CS"/>
</dbReference>
<evidence type="ECO:0000256" key="1">
    <source>
        <dbReference type="SAM" id="MobiDB-lite"/>
    </source>
</evidence>
<dbReference type="InterPro" id="IPR012340">
    <property type="entry name" value="NA-bd_OB-fold"/>
</dbReference>
<gene>
    <name evidence="3" type="ORF">AK812_SmicGene10733</name>
</gene>
<dbReference type="CDD" id="cd04458">
    <property type="entry name" value="CSP_CDS"/>
    <property type="match status" value="1"/>
</dbReference>
<dbReference type="PROSITE" id="PS51857">
    <property type="entry name" value="CSD_2"/>
    <property type="match status" value="1"/>
</dbReference>
<evidence type="ECO:0000259" key="2">
    <source>
        <dbReference type="PROSITE" id="PS51857"/>
    </source>
</evidence>
<feature type="region of interest" description="Disordered" evidence="1">
    <location>
        <begin position="947"/>
        <end position="971"/>
    </location>
</feature>
<dbReference type="SUPFAM" id="SSF50249">
    <property type="entry name" value="Nucleic acid-binding proteins"/>
    <property type="match status" value="1"/>
</dbReference>
<feature type="compositionally biased region" description="Basic and acidic residues" evidence="1">
    <location>
        <begin position="956"/>
        <end position="971"/>
    </location>
</feature>
<keyword evidence="4" id="KW-1185">Reference proteome</keyword>
<dbReference type="InterPro" id="IPR036397">
    <property type="entry name" value="RNaseH_sf"/>
</dbReference>
<name>A0A1Q9EF19_SYMMI</name>
<proteinExistence type="predicted"/>
<reference evidence="3 4" key="1">
    <citation type="submission" date="2016-02" db="EMBL/GenBank/DDBJ databases">
        <title>Genome analysis of coral dinoflagellate symbionts highlights evolutionary adaptations to a symbiotic lifestyle.</title>
        <authorList>
            <person name="Aranda M."/>
            <person name="Li Y."/>
            <person name="Liew Y.J."/>
            <person name="Baumgarten S."/>
            <person name="Simakov O."/>
            <person name="Wilson M."/>
            <person name="Piel J."/>
            <person name="Ashoor H."/>
            <person name="Bougouffa S."/>
            <person name="Bajic V.B."/>
            <person name="Ryu T."/>
            <person name="Ravasi T."/>
            <person name="Bayer T."/>
            <person name="Micklem G."/>
            <person name="Kim H."/>
            <person name="Bhak J."/>
            <person name="Lajeunesse T.C."/>
            <person name="Voolstra C.R."/>
        </authorList>
    </citation>
    <scope>NUCLEOTIDE SEQUENCE [LARGE SCALE GENOMIC DNA]</scope>
    <source>
        <strain evidence="3 4">CCMP2467</strain>
    </source>
</reference>
<dbReference type="PROSITE" id="PS00352">
    <property type="entry name" value="CSD_1"/>
    <property type="match status" value="1"/>
</dbReference>
<dbReference type="Pfam" id="PF00313">
    <property type="entry name" value="CSD"/>
    <property type="match status" value="1"/>
</dbReference>
<feature type="region of interest" description="Disordered" evidence="1">
    <location>
        <begin position="320"/>
        <end position="364"/>
    </location>
</feature>
<feature type="domain" description="CSD" evidence="2">
    <location>
        <begin position="37"/>
        <end position="104"/>
    </location>
</feature>
<dbReference type="Proteomes" id="UP000186817">
    <property type="component" value="Unassembled WGS sequence"/>
</dbReference>
<organism evidence="3 4">
    <name type="scientific">Symbiodinium microadriaticum</name>
    <name type="common">Dinoflagellate</name>
    <name type="synonym">Zooxanthella microadriatica</name>
    <dbReference type="NCBI Taxonomy" id="2951"/>
    <lineage>
        <taxon>Eukaryota</taxon>
        <taxon>Sar</taxon>
        <taxon>Alveolata</taxon>
        <taxon>Dinophyceae</taxon>
        <taxon>Suessiales</taxon>
        <taxon>Symbiodiniaceae</taxon>
        <taxon>Symbiodinium</taxon>
    </lineage>
</organism>
<dbReference type="InterPro" id="IPR002059">
    <property type="entry name" value="CSP_DNA-bd"/>
</dbReference>
<evidence type="ECO:0000313" key="4">
    <source>
        <dbReference type="Proteomes" id="UP000186817"/>
    </source>
</evidence>
<dbReference type="OrthoDB" id="422005at2759"/>
<feature type="compositionally biased region" description="Low complexity" evidence="1">
    <location>
        <begin position="323"/>
        <end position="336"/>
    </location>
</feature>
<evidence type="ECO:0000313" key="3">
    <source>
        <dbReference type="EMBL" id="OLQ06022.1"/>
    </source>
</evidence>
<dbReference type="Gene3D" id="2.40.50.140">
    <property type="entry name" value="Nucleic acid-binding proteins"/>
    <property type="match status" value="1"/>
</dbReference>
<dbReference type="Gene3D" id="3.30.420.10">
    <property type="entry name" value="Ribonuclease H-like superfamily/Ribonuclease H"/>
    <property type="match status" value="1"/>
</dbReference>
<sequence>MAGIKAVEDEEGFNQASFGSHDLAELAKHKWYLARAMPNGFVTKWSDRGFGFIAPEGGGEDVFVHGSVLRGDTSLQAGDRVYYETRLSRPNGRKQGHKASAISCRRVVEDTAMTTDFFAFPSRRDPAVSIQHFLTRAGIPKRDMHAKQRLLRPFMKTSSVGCPFLVISERGLLESMRPPSASELKSLLELLTAYVQGCESSQAFMLADFEGEMLGYCGELSTAAILETSALDETLKPWSGTCMYFPNSEFSSQIGRTAVITLSVAILGISRSARIFDRRRGNRQISDRSNQPCRSLQLVHSAAGISCRFLSSGCRGGLYTSGQAQPPDQQTAPPAASGDWGSGWNRDDRRRAGGDQATPDAHNPFAVQKTDFVEQVVVDEADCNRNSLLVIDSRDERLISPFQKWLVEAIMAIAARSINVLTARDQVMPPNSGYHCSSPFANYTLDGIKAVLVFTRSSKTGGPCAQWGSYASRALFHSAFQPFTCGYDPSRSPRLLVPDNAAVEVEAHCDNFASPRRSRLRIFSLRLFRVWTEQIPLRAVLRGPSPGLSLPFGVLLFLRLGLLIDLRTDCCIQTFRPLMQSPWITKVMWGADADFESLMHQEIPISLNIHPQAVIDIQLAYSTGERRLAMARMLERVPAELLVDLPSKSQIDWHAHHSRNQRALHLPLSCAEATYAMDDLHRIEAQERRRAAAGSQQAATEIQRPTSLPCSGKILAADFPAPETLDIPGRARVPLFRARCCVFGLLCVEALRLLAARTFPSPGGLELTAQILTSASNSLACVGSLPVFASQSLGVCVNRRCLGSLLTLILTSSMCTWGAVVIDILPGGGWQRLSAHALLDEGAPSVIGFLGVWECLLLASVSLQSALCISAWTFYRMFRELGLYPPGQRKGRIHAEVSALEFVCEAEDVALLSDQCNGNCQREPLPREDACPGPEVVFAMAVAAEASMPPAPPRGLGRDRLHEDDVRYPST</sequence>
<comment type="caution">
    <text evidence="3">The sequence shown here is derived from an EMBL/GenBank/DDBJ whole genome shotgun (WGS) entry which is preliminary data.</text>
</comment>
<dbReference type="EMBL" id="LSRX01000170">
    <property type="protein sequence ID" value="OLQ06022.1"/>
    <property type="molecule type" value="Genomic_DNA"/>
</dbReference>
<dbReference type="AlphaFoldDB" id="A0A1Q9EF19"/>
<accession>A0A1Q9EF19</accession>
<dbReference type="SMART" id="SM00357">
    <property type="entry name" value="CSP"/>
    <property type="match status" value="1"/>
</dbReference>
<dbReference type="InterPro" id="IPR011129">
    <property type="entry name" value="CSD"/>
</dbReference>